<dbReference type="EMBL" id="JH159164">
    <property type="protein sequence ID" value="EGZ06310.1"/>
    <property type="molecule type" value="Genomic_DNA"/>
</dbReference>
<gene>
    <name evidence="1" type="ORF">PHYSODRAFT_341579</name>
</gene>
<reference evidence="1 2" key="1">
    <citation type="journal article" date="2006" name="Science">
        <title>Phytophthora genome sequences uncover evolutionary origins and mechanisms of pathogenesis.</title>
        <authorList>
            <person name="Tyler B.M."/>
            <person name="Tripathy S."/>
            <person name="Zhang X."/>
            <person name="Dehal P."/>
            <person name="Jiang R.H."/>
            <person name="Aerts A."/>
            <person name="Arredondo F.D."/>
            <person name="Baxter L."/>
            <person name="Bensasson D."/>
            <person name="Beynon J.L."/>
            <person name="Chapman J."/>
            <person name="Damasceno C.M."/>
            <person name="Dorrance A.E."/>
            <person name="Dou D."/>
            <person name="Dickerman A.W."/>
            <person name="Dubchak I.L."/>
            <person name="Garbelotto M."/>
            <person name="Gijzen M."/>
            <person name="Gordon S.G."/>
            <person name="Govers F."/>
            <person name="Grunwald N.J."/>
            <person name="Huang W."/>
            <person name="Ivors K.L."/>
            <person name="Jones R.W."/>
            <person name="Kamoun S."/>
            <person name="Krampis K."/>
            <person name="Lamour K.H."/>
            <person name="Lee M.K."/>
            <person name="McDonald W.H."/>
            <person name="Medina M."/>
            <person name="Meijer H.J."/>
            <person name="Nordberg E.K."/>
            <person name="Maclean D.J."/>
            <person name="Ospina-Giraldo M.D."/>
            <person name="Morris P.F."/>
            <person name="Phuntumart V."/>
            <person name="Putnam N.H."/>
            <person name="Rash S."/>
            <person name="Rose J.K."/>
            <person name="Sakihama Y."/>
            <person name="Salamov A.A."/>
            <person name="Savidor A."/>
            <person name="Scheuring C.F."/>
            <person name="Smith B.M."/>
            <person name="Sobral B.W."/>
            <person name="Terry A."/>
            <person name="Torto-Alalibo T.A."/>
            <person name="Win J."/>
            <person name="Xu Z."/>
            <person name="Zhang H."/>
            <person name="Grigoriev I.V."/>
            <person name="Rokhsar D.S."/>
            <person name="Boore J.L."/>
        </authorList>
    </citation>
    <scope>NUCLEOTIDE SEQUENCE [LARGE SCALE GENOMIC DNA]</scope>
    <source>
        <strain evidence="1 2">P6497</strain>
    </source>
</reference>
<sequence>MSGCATGLDDMFGRKLKRFSNNMTFNMTMEFLRYHFGDRDLSSPRIMLLLDDFSGHWVDGVDEYARSLNILLEKVPPGLTWLSQPADDEFAVHAGSETFKMKAPQRCTIMEWVVRAWEGLPRTTIAAGFRRCAHTNAAGDPAGEELDEDPELQPLINNVVEQPEALDAFRVIDWEDIIDSAVV</sequence>
<evidence type="ECO:0000313" key="2">
    <source>
        <dbReference type="Proteomes" id="UP000002640"/>
    </source>
</evidence>
<keyword evidence="2" id="KW-1185">Reference proteome</keyword>
<dbReference type="GeneID" id="20648109"/>
<name>G5ADQ7_PHYSP</name>
<accession>G5ADQ7</accession>
<organism evidence="1 2">
    <name type="scientific">Phytophthora sojae (strain P6497)</name>
    <name type="common">Soybean stem and root rot agent</name>
    <name type="synonym">Phytophthora megasperma f. sp. glycines</name>
    <dbReference type="NCBI Taxonomy" id="1094619"/>
    <lineage>
        <taxon>Eukaryota</taxon>
        <taxon>Sar</taxon>
        <taxon>Stramenopiles</taxon>
        <taxon>Oomycota</taxon>
        <taxon>Peronosporomycetes</taxon>
        <taxon>Peronosporales</taxon>
        <taxon>Peronosporaceae</taxon>
        <taxon>Phytophthora</taxon>
    </lineage>
</organism>
<dbReference type="RefSeq" id="XP_009538207.1">
    <property type="nucleotide sequence ID" value="XM_009539912.1"/>
</dbReference>
<dbReference type="KEGG" id="psoj:PHYSODRAFT_341579"/>
<dbReference type="InParanoid" id="G5ADQ7"/>
<protein>
    <recommendedName>
        <fullName evidence="3">DDE-1 domain-containing protein</fullName>
    </recommendedName>
</protein>
<evidence type="ECO:0008006" key="3">
    <source>
        <dbReference type="Google" id="ProtNLM"/>
    </source>
</evidence>
<proteinExistence type="predicted"/>
<dbReference type="Proteomes" id="UP000002640">
    <property type="component" value="Unassembled WGS sequence"/>
</dbReference>
<dbReference type="AlphaFoldDB" id="G5ADQ7"/>
<evidence type="ECO:0000313" key="1">
    <source>
        <dbReference type="EMBL" id="EGZ06310.1"/>
    </source>
</evidence>